<gene>
    <name evidence="2" type="ORF">G4Y79_19100</name>
</gene>
<dbReference type="KEGG" id="pmet:G4Y79_19100"/>
<organism evidence="2 3">
    <name type="scientific">Phototrophicus methaneseepsis</name>
    <dbReference type="NCBI Taxonomy" id="2710758"/>
    <lineage>
        <taxon>Bacteria</taxon>
        <taxon>Bacillati</taxon>
        <taxon>Chloroflexota</taxon>
        <taxon>Candidatus Thermofontia</taxon>
        <taxon>Phototrophicales</taxon>
        <taxon>Phototrophicaceae</taxon>
        <taxon>Phototrophicus</taxon>
    </lineage>
</organism>
<name>A0A7S8IDQ4_9CHLR</name>
<dbReference type="Proteomes" id="UP000594468">
    <property type="component" value="Chromosome"/>
</dbReference>
<dbReference type="AlphaFoldDB" id="A0A7S8IDQ4"/>
<dbReference type="InterPro" id="IPR004193">
    <property type="entry name" value="Glyco_hydro_13_N"/>
</dbReference>
<dbReference type="InterPro" id="IPR014756">
    <property type="entry name" value="Ig_E-set"/>
</dbReference>
<sequence length="98" mass="11510">MLKKQFLKSKPVCKVTFYTPSSIEAENVYLVGDFNEWSESANEMEPLKDGRFKLTLELDKNNEYQFRYLVDKSEWHNDWEADKYVSNPFSGDNSVVVT</sequence>
<evidence type="ECO:0000313" key="3">
    <source>
        <dbReference type="Proteomes" id="UP000594468"/>
    </source>
</evidence>
<reference evidence="2 3" key="1">
    <citation type="submission" date="2020-02" db="EMBL/GenBank/DDBJ databases">
        <authorList>
            <person name="Zheng R.K."/>
            <person name="Sun C.M."/>
        </authorList>
    </citation>
    <scope>NUCLEOTIDE SEQUENCE [LARGE SCALE GENOMIC DNA]</scope>
    <source>
        <strain evidence="3">rifampicinis</strain>
    </source>
</reference>
<keyword evidence="3" id="KW-1185">Reference proteome</keyword>
<accession>A0A7S8IDQ4</accession>
<feature type="domain" description="Glycoside hydrolase family 13 N-terminal" evidence="1">
    <location>
        <begin position="23"/>
        <end position="82"/>
    </location>
</feature>
<evidence type="ECO:0000259" key="1">
    <source>
        <dbReference type="Pfam" id="PF02922"/>
    </source>
</evidence>
<dbReference type="EMBL" id="CP062983">
    <property type="protein sequence ID" value="QPC81777.1"/>
    <property type="molecule type" value="Genomic_DNA"/>
</dbReference>
<proteinExistence type="predicted"/>
<dbReference type="RefSeq" id="WP_195169848.1">
    <property type="nucleotide sequence ID" value="NZ_CP062983.1"/>
</dbReference>
<dbReference type="InterPro" id="IPR013783">
    <property type="entry name" value="Ig-like_fold"/>
</dbReference>
<evidence type="ECO:0000313" key="2">
    <source>
        <dbReference type="EMBL" id="QPC81777.1"/>
    </source>
</evidence>
<dbReference type="Gene3D" id="2.60.40.10">
    <property type="entry name" value="Immunoglobulins"/>
    <property type="match status" value="1"/>
</dbReference>
<dbReference type="Pfam" id="PF02922">
    <property type="entry name" value="CBM_48"/>
    <property type="match status" value="1"/>
</dbReference>
<dbReference type="SUPFAM" id="SSF81296">
    <property type="entry name" value="E set domains"/>
    <property type="match status" value="1"/>
</dbReference>
<dbReference type="CDD" id="cd07184">
    <property type="entry name" value="E_set_Isoamylase_like_N"/>
    <property type="match status" value="1"/>
</dbReference>
<dbReference type="GO" id="GO:0005975">
    <property type="term" value="P:carbohydrate metabolic process"/>
    <property type="evidence" value="ECO:0007669"/>
    <property type="project" value="InterPro"/>
</dbReference>
<protein>
    <submittedName>
        <fullName evidence="2">Isoamylase early set domain-containing protein</fullName>
    </submittedName>
</protein>
<dbReference type="GO" id="GO:0004553">
    <property type="term" value="F:hydrolase activity, hydrolyzing O-glycosyl compounds"/>
    <property type="evidence" value="ECO:0007669"/>
    <property type="project" value="InterPro"/>
</dbReference>